<dbReference type="EMBL" id="FZOF01000010">
    <property type="protein sequence ID" value="SNS92519.1"/>
    <property type="molecule type" value="Genomic_DNA"/>
</dbReference>
<sequence>MSGGYILDHTAVRALALGRPYMVARVIRSAQTAVPLYVPAVPFAQGLTESVLGEVYERLQDALAAPCFVFRALGEATCWSVAQIAHERATDIATAHAAHLALSTGLPVLTQQPDAYKRVDARIDTEQID</sequence>
<keyword evidence="2" id="KW-1185">Reference proteome</keyword>
<dbReference type="Proteomes" id="UP000198280">
    <property type="component" value="Unassembled WGS sequence"/>
</dbReference>
<protein>
    <recommendedName>
        <fullName evidence="3">PIN domain-containing protein</fullName>
    </recommendedName>
</protein>
<organism evidence="1 2">
    <name type="scientific">Actinacidiphila glaucinigra</name>
    <dbReference type="NCBI Taxonomy" id="235986"/>
    <lineage>
        <taxon>Bacteria</taxon>
        <taxon>Bacillati</taxon>
        <taxon>Actinomycetota</taxon>
        <taxon>Actinomycetes</taxon>
        <taxon>Kitasatosporales</taxon>
        <taxon>Streptomycetaceae</taxon>
        <taxon>Actinacidiphila</taxon>
    </lineage>
</organism>
<accession>A0A239IG58</accession>
<name>A0A239IG58_9ACTN</name>
<reference evidence="1 2" key="1">
    <citation type="submission" date="2017-06" db="EMBL/GenBank/DDBJ databases">
        <authorList>
            <person name="Kim H.J."/>
            <person name="Triplett B.A."/>
        </authorList>
    </citation>
    <scope>NUCLEOTIDE SEQUENCE [LARGE SCALE GENOMIC DNA]</scope>
    <source>
        <strain evidence="1 2">CGMCC 4.1858</strain>
    </source>
</reference>
<dbReference type="RefSeq" id="WP_089225587.1">
    <property type="nucleotide sequence ID" value="NZ_CP109201.1"/>
</dbReference>
<gene>
    <name evidence="1" type="ORF">SAMN05216252_110145</name>
</gene>
<evidence type="ECO:0000313" key="2">
    <source>
        <dbReference type="Proteomes" id="UP000198280"/>
    </source>
</evidence>
<dbReference type="AlphaFoldDB" id="A0A239IG58"/>
<evidence type="ECO:0000313" key="1">
    <source>
        <dbReference type="EMBL" id="SNS92519.1"/>
    </source>
</evidence>
<dbReference type="OrthoDB" id="3427309at2"/>
<evidence type="ECO:0008006" key="3">
    <source>
        <dbReference type="Google" id="ProtNLM"/>
    </source>
</evidence>
<proteinExistence type="predicted"/>